<gene>
    <name evidence="4" type="primary">ubiE_5</name>
    <name evidence="4" type="ORF">NCTC5664_03544</name>
</gene>
<feature type="domain" description="Methyltransferase" evidence="3">
    <location>
        <begin position="5"/>
        <end position="89"/>
    </location>
</feature>
<dbReference type="PANTHER" id="PTHR43861:SF1">
    <property type="entry name" value="TRANS-ACONITATE 2-METHYLTRANSFERASE"/>
    <property type="match status" value="1"/>
</dbReference>
<evidence type="ECO:0000259" key="3">
    <source>
        <dbReference type="Pfam" id="PF13649"/>
    </source>
</evidence>
<dbReference type="InterPro" id="IPR041698">
    <property type="entry name" value="Methyltransf_25"/>
</dbReference>
<dbReference type="EC" id="2.1.1.-" evidence="4"/>
<dbReference type="GO" id="GO:0043770">
    <property type="term" value="F:demethylmenaquinone methyltransferase activity"/>
    <property type="evidence" value="ECO:0007669"/>
    <property type="project" value="UniProtKB-EC"/>
</dbReference>
<evidence type="ECO:0000256" key="2">
    <source>
        <dbReference type="ARBA" id="ARBA00022679"/>
    </source>
</evidence>
<dbReference type="GO" id="GO:0032259">
    <property type="term" value="P:methylation"/>
    <property type="evidence" value="ECO:0007669"/>
    <property type="project" value="UniProtKB-KW"/>
</dbReference>
<dbReference type="EMBL" id="UHAQ01000004">
    <property type="protein sequence ID" value="SUK94843.1"/>
    <property type="molecule type" value="Genomic_DNA"/>
</dbReference>
<keyword evidence="4" id="KW-0830">Ubiquinone</keyword>
<dbReference type="Proteomes" id="UP000254502">
    <property type="component" value="Unassembled WGS sequence"/>
</dbReference>
<evidence type="ECO:0000256" key="1">
    <source>
        <dbReference type="ARBA" id="ARBA00022603"/>
    </source>
</evidence>
<name>A0A380E266_STAAU</name>
<dbReference type="PANTHER" id="PTHR43861">
    <property type="entry name" value="TRANS-ACONITATE 2-METHYLTRANSFERASE-RELATED"/>
    <property type="match status" value="1"/>
</dbReference>
<accession>A0A380E266</accession>
<keyword evidence="2 4" id="KW-0808">Transferase</keyword>
<organism evidence="4 5">
    <name type="scientific">Staphylococcus aureus</name>
    <dbReference type="NCBI Taxonomy" id="1280"/>
    <lineage>
        <taxon>Bacteria</taxon>
        <taxon>Bacillati</taxon>
        <taxon>Bacillota</taxon>
        <taxon>Bacilli</taxon>
        <taxon>Bacillales</taxon>
        <taxon>Staphylococcaceae</taxon>
        <taxon>Staphylococcus</taxon>
    </lineage>
</organism>
<dbReference type="EC" id="2.1.1.163" evidence="4"/>
<protein>
    <submittedName>
        <fullName evidence="4">Ubiquinone/menaquinone biosynthesis methyltransferase UbiE/ COQ5</fullName>
        <ecNumber evidence="4">2.1.1.-</ecNumber>
        <ecNumber evidence="4">2.1.1.163</ecNumber>
    </submittedName>
</protein>
<dbReference type="AlphaFoldDB" id="A0A380E266"/>
<dbReference type="SUPFAM" id="SSF53335">
    <property type="entry name" value="S-adenosyl-L-methionine-dependent methyltransferases"/>
    <property type="match status" value="1"/>
</dbReference>
<dbReference type="Pfam" id="PF13649">
    <property type="entry name" value="Methyltransf_25"/>
    <property type="match status" value="1"/>
</dbReference>
<evidence type="ECO:0000313" key="4">
    <source>
        <dbReference type="EMBL" id="SUK94843.1"/>
    </source>
</evidence>
<sequence>MKSNILDIGCGTGSLTVQLEALGDVTGMDLSVDMLTVAAQKSANVNWLEGDMTSFDLQQQFDIITIFCDSLNYLQDETAVIETFINVLSSSD</sequence>
<proteinExistence type="predicted"/>
<evidence type="ECO:0000313" key="5">
    <source>
        <dbReference type="Proteomes" id="UP000254502"/>
    </source>
</evidence>
<dbReference type="Gene3D" id="3.40.50.150">
    <property type="entry name" value="Vaccinia Virus protein VP39"/>
    <property type="match status" value="1"/>
</dbReference>
<dbReference type="CDD" id="cd02440">
    <property type="entry name" value="AdoMet_MTases"/>
    <property type="match status" value="1"/>
</dbReference>
<keyword evidence="1 4" id="KW-0489">Methyltransferase</keyword>
<dbReference type="InterPro" id="IPR029063">
    <property type="entry name" value="SAM-dependent_MTases_sf"/>
</dbReference>
<reference evidence="4 5" key="1">
    <citation type="submission" date="2018-06" db="EMBL/GenBank/DDBJ databases">
        <authorList>
            <consortium name="Pathogen Informatics"/>
            <person name="Doyle S."/>
        </authorList>
    </citation>
    <scope>NUCLEOTIDE SEQUENCE [LARGE SCALE GENOMIC DNA]</scope>
    <source>
        <strain evidence="4 5">NCTC5664</strain>
    </source>
</reference>